<evidence type="ECO:0000313" key="4">
    <source>
        <dbReference type="EMBL" id="KQB86923.1"/>
    </source>
</evidence>
<keyword evidence="5" id="KW-1185">Reference proteome</keyword>
<organism evidence="4 5">
    <name type="scientific">Corynebacterium lowii</name>
    <dbReference type="NCBI Taxonomy" id="1544413"/>
    <lineage>
        <taxon>Bacteria</taxon>
        <taxon>Bacillati</taxon>
        <taxon>Actinomycetota</taxon>
        <taxon>Actinomycetes</taxon>
        <taxon>Mycobacteriales</taxon>
        <taxon>Corynebacteriaceae</taxon>
        <taxon>Corynebacterium</taxon>
    </lineage>
</organism>
<dbReference type="InterPro" id="IPR010994">
    <property type="entry name" value="RuvA_2-like"/>
</dbReference>
<dbReference type="InterPro" id="IPR003583">
    <property type="entry name" value="Hlx-hairpin-Hlx_DNA-bd_motif"/>
</dbReference>
<accession>A0A0Q1AJC6</accession>
<dbReference type="GO" id="GO:0015627">
    <property type="term" value="C:type II protein secretion system complex"/>
    <property type="evidence" value="ECO:0007669"/>
    <property type="project" value="TreeGrafter"/>
</dbReference>
<dbReference type="SMART" id="SM00278">
    <property type="entry name" value="HhH1"/>
    <property type="match status" value="2"/>
</dbReference>
<dbReference type="InterPro" id="IPR004509">
    <property type="entry name" value="Competence_ComEA_HhH"/>
</dbReference>
<feature type="domain" description="Helix-hairpin-helix DNA-binding motif class 1" evidence="3">
    <location>
        <begin position="207"/>
        <end position="226"/>
    </location>
</feature>
<dbReference type="Proteomes" id="UP000050488">
    <property type="component" value="Unassembled WGS sequence"/>
</dbReference>
<dbReference type="AlphaFoldDB" id="A0A0Q1AJC6"/>
<dbReference type="RefSeq" id="WP_055177417.1">
    <property type="nucleotide sequence ID" value="NZ_JAUSQY010000001.1"/>
</dbReference>
<dbReference type="GO" id="GO:0006281">
    <property type="term" value="P:DNA repair"/>
    <property type="evidence" value="ECO:0007669"/>
    <property type="project" value="InterPro"/>
</dbReference>
<dbReference type="PANTHER" id="PTHR21180:SF32">
    <property type="entry name" value="ENDONUCLEASE_EXONUCLEASE_PHOSPHATASE FAMILY DOMAIN-CONTAINING PROTEIN 1"/>
    <property type="match status" value="1"/>
</dbReference>
<dbReference type="EMBL" id="LKEV01000002">
    <property type="protein sequence ID" value="KQB86923.1"/>
    <property type="molecule type" value="Genomic_DNA"/>
</dbReference>
<name>A0A0Q1AJC6_9CORY</name>
<keyword evidence="2" id="KW-0812">Transmembrane</keyword>
<feature type="region of interest" description="Disordered" evidence="1">
    <location>
        <begin position="143"/>
        <end position="166"/>
    </location>
</feature>
<dbReference type="Pfam" id="PF10531">
    <property type="entry name" value="SLBB"/>
    <property type="match status" value="1"/>
</dbReference>
<dbReference type="PANTHER" id="PTHR21180">
    <property type="entry name" value="ENDONUCLEASE/EXONUCLEASE/PHOSPHATASE FAMILY DOMAIN-CONTAINING PROTEIN 1"/>
    <property type="match status" value="1"/>
</dbReference>
<feature type="domain" description="Helix-hairpin-helix DNA-binding motif class 1" evidence="3">
    <location>
        <begin position="177"/>
        <end position="196"/>
    </location>
</feature>
<evidence type="ECO:0000256" key="1">
    <source>
        <dbReference type="SAM" id="MobiDB-lite"/>
    </source>
</evidence>
<dbReference type="Gene3D" id="1.10.150.320">
    <property type="entry name" value="Photosystem II 12 kDa extrinsic protein"/>
    <property type="match status" value="1"/>
</dbReference>
<proteinExistence type="predicted"/>
<protein>
    <submittedName>
        <fullName evidence="4">ComE operon protein 1</fullName>
    </submittedName>
</protein>
<dbReference type="InterPro" id="IPR051675">
    <property type="entry name" value="Endo/Exo/Phosphatase_dom_1"/>
</dbReference>
<dbReference type="STRING" id="1544413.Clow_01134"/>
<gene>
    <name evidence="4" type="primary">comEA</name>
    <name evidence="4" type="ORF">Clow_01134</name>
</gene>
<feature type="transmembrane region" description="Helical" evidence="2">
    <location>
        <begin position="36"/>
        <end position="53"/>
    </location>
</feature>
<dbReference type="OrthoDB" id="9758724at2"/>
<comment type="caution">
    <text evidence="4">The sequence shown here is derived from an EMBL/GenBank/DDBJ whole genome shotgun (WGS) entry which is preliminary data.</text>
</comment>
<evidence type="ECO:0000259" key="3">
    <source>
        <dbReference type="SMART" id="SM00278"/>
    </source>
</evidence>
<reference evidence="4 5" key="1">
    <citation type="submission" date="2015-10" db="EMBL/GenBank/DDBJ databases">
        <title>Corynebacteirum lowii and Corynebacterium oculi species nova, derived from human clinical disease and and emended description of Corynebacterium mastiditis.</title>
        <authorList>
            <person name="Bernard K."/>
            <person name="Pacheco A.L."/>
            <person name="Mcdougall C."/>
            <person name="Burtx T."/>
            <person name="Weibe D."/>
            <person name="Tyler S."/>
            <person name="Olson A.B."/>
            <person name="Cnockaert M."/>
            <person name="Eguchi H."/>
            <person name="Kuwahara T."/>
            <person name="Nakayama-Imaohji H."/>
            <person name="Boudewijins M."/>
            <person name="Van Hoecke F."/>
            <person name="Bernier A.-M."/>
            <person name="Vandamme P."/>
        </authorList>
    </citation>
    <scope>NUCLEOTIDE SEQUENCE [LARGE SCALE GENOMIC DNA]</scope>
    <source>
        <strain evidence="4 5">NML 130206</strain>
    </source>
</reference>
<dbReference type="SUPFAM" id="SSF47781">
    <property type="entry name" value="RuvA domain 2-like"/>
    <property type="match status" value="1"/>
</dbReference>
<keyword evidence="2" id="KW-1133">Transmembrane helix</keyword>
<evidence type="ECO:0000256" key="2">
    <source>
        <dbReference type="SAM" id="Phobius"/>
    </source>
</evidence>
<dbReference type="PATRIC" id="fig|1544413.3.peg.1141"/>
<sequence>MQVRERLKDLTRPTGEEELMRVEYPRPRWAITPRQGIAVACAALILLGLWWIWPRGDEEDTAFLAPSGVAALPTLSPSTTTEEPQEIVVAVVGQVDRPGLVRLPPQARVSDALAQAGPRPEADTLPLNLARRVEDGEQIYVPAHGEGPGAVSEPLPSPGPAASAEPGKISLNKATVEELTTLNGVGEVTARAIVEYRDSHGGFSEVAQLQEVRGIGPAKYAALESQVVP</sequence>
<keyword evidence="2" id="KW-0472">Membrane</keyword>
<evidence type="ECO:0000313" key="5">
    <source>
        <dbReference type="Proteomes" id="UP000050488"/>
    </source>
</evidence>
<dbReference type="GO" id="GO:0003677">
    <property type="term" value="F:DNA binding"/>
    <property type="evidence" value="ECO:0007669"/>
    <property type="project" value="InterPro"/>
</dbReference>
<dbReference type="GO" id="GO:0015628">
    <property type="term" value="P:protein secretion by the type II secretion system"/>
    <property type="evidence" value="ECO:0007669"/>
    <property type="project" value="TreeGrafter"/>
</dbReference>
<dbReference type="Gene3D" id="3.10.560.10">
    <property type="entry name" value="Outer membrane lipoprotein wza domain like"/>
    <property type="match status" value="1"/>
</dbReference>
<dbReference type="InterPro" id="IPR019554">
    <property type="entry name" value="Soluble_ligand-bd"/>
</dbReference>
<dbReference type="NCBIfam" id="TIGR00426">
    <property type="entry name" value="competence protein ComEA helix-hairpin-helix repeat region"/>
    <property type="match status" value="1"/>
</dbReference>
<dbReference type="Pfam" id="PF12836">
    <property type="entry name" value="HHH_3"/>
    <property type="match status" value="1"/>
</dbReference>